<feature type="transmembrane region" description="Helical" evidence="1">
    <location>
        <begin position="97"/>
        <end position="117"/>
    </location>
</feature>
<feature type="transmembrane region" description="Helical" evidence="1">
    <location>
        <begin position="165"/>
        <end position="192"/>
    </location>
</feature>
<dbReference type="Proteomes" id="UP001596023">
    <property type="component" value="Unassembled WGS sequence"/>
</dbReference>
<evidence type="ECO:0000313" key="3">
    <source>
        <dbReference type="Proteomes" id="UP001596023"/>
    </source>
</evidence>
<keyword evidence="1" id="KW-1133">Transmembrane helix</keyword>
<dbReference type="RefSeq" id="WP_379995549.1">
    <property type="nucleotide sequence ID" value="NZ_JBHSGN010000063.1"/>
</dbReference>
<feature type="transmembrane region" description="Helical" evidence="1">
    <location>
        <begin position="335"/>
        <end position="352"/>
    </location>
</feature>
<accession>A0ABV9KW36</accession>
<evidence type="ECO:0000256" key="1">
    <source>
        <dbReference type="SAM" id="Phobius"/>
    </source>
</evidence>
<gene>
    <name evidence="2" type="ORF">ACFO6W_09120</name>
</gene>
<keyword evidence="1" id="KW-0812">Transmembrane</keyword>
<feature type="transmembrane region" description="Helical" evidence="1">
    <location>
        <begin position="199"/>
        <end position="219"/>
    </location>
</feature>
<protein>
    <submittedName>
        <fullName evidence="2">EpsG family protein</fullName>
    </submittedName>
</protein>
<evidence type="ECO:0000313" key="2">
    <source>
        <dbReference type="EMBL" id="MFC4673851.1"/>
    </source>
</evidence>
<organism evidence="2 3">
    <name type="scientific">Dysgonomonas termitidis</name>
    <dbReference type="NCBI Taxonomy" id="1516126"/>
    <lineage>
        <taxon>Bacteria</taxon>
        <taxon>Pseudomonadati</taxon>
        <taxon>Bacteroidota</taxon>
        <taxon>Bacteroidia</taxon>
        <taxon>Bacteroidales</taxon>
        <taxon>Dysgonomonadaceae</taxon>
        <taxon>Dysgonomonas</taxon>
    </lineage>
</organism>
<name>A0ABV9KW36_9BACT</name>
<reference evidence="3" key="1">
    <citation type="journal article" date="2019" name="Int. J. Syst. Evol. Microbiol.">
        <title>The Global Catalogue of Microorganisms (GCM) 10K type strain sequencing project: providing services to taxonomists for standard genome sequencing and annotation.</title>
        <authorList>
            <consortium name="The Broad Institute Genomics Platform"/>
            <consortium name="The Broad Institute Genome Sequencing Center for Infectious Disease"/>
            <person name="Wu L."/>
            <person name="Ma J."/>
        </authorList>
    </citation>
    <scope>NUCLEOTIDE SEQUENCE [LARGE SCALE GENOMIC DNA]</scope>
    <source>
        <strain evidence="3">CCUG 66188</strain>
    </source>
</reference>
<feature type="transmembrane region" description="Helical" evidence="1">
    <location>
        <begin position="28"/>
        <end position="47"/>
    </location>
</feature>
<dbReference type="Pfam" id="PF14897">
    <property type="entry name" value="EpsG"/>
    <property type="match status" value="1"/>
</dbReference>
<keyword evidence="3" id="KW-1185">Reference proteome</keyword>
<feature type="transmembrane region" description="Helical" evidence="1">
    <location>
        <begin position="124"/>
        <end position="145"/>
    </location>
</feature>
<dbReference type="InterPro" id="IPR049458">
    <property type="entry name" value="EpsG-like"/>
</dbReference>
<sequence>MNYLVFALIIIAVLESFSGKLFNPEIRGVNNIIGIIIVIVVIIYMGLRPVSSVFGDTQAYAISFHRLQLSDSQFHILNDGEWVFNTIMFWFAKNGNIHTFFLFCSTVYVGTLWWALVRIFKEDYLIPFIVAIGMFTFWSYGVNGVRNGMAASIIILAFTFRQNPVWLVILCFLGAGIHNSMYLTLAAGGVAFFAKDSKIYLSIWLACILISLISGNLFADMIAGSNLIEDDRFASYIAGDNTQSVFSNKGFRWDFLLYSSIPVAAGYYFIFKEKYTDIFYIWLFNIYLMTNAFWIIIIRASFSNRFAQISWFLMPLILIYPFFMKKFWNDQSVKIGYIVIISYSYTFYLTFIK</sequence>
<feature type="transmembrane region" description="Helical" evidence="1">
    <location>
        <begin position="306"/>
        <end position="323"/>
    </location>
</feature>
<keyword evidence="1" id="KW-0472">Membrane</keyword>
<dbReference type="EMBL" id="JBHSGN010000063">
    <property type="protein sequence ID" value="MFC4673851.1"/>
    <property type="molecule type" value="Genomic_DNA"/>
</dbReference>
<comment type="caution">
    <text evidence="2">The sequence shown here is derived from an EMBL/GenBank/DDBJ whole genome shotgun (WGS) entry which is preliminary data.</text>
</comment>
<proteinExistence type="predicted"/>
<feature type="transmembrane region" description="Helical" evidence="1">
    <location>
        <begin position="278"/>
        <end position="300"/>
    </location>
</feature>
<feature type="transmembrane region" description="Helical" evidence="1">
    <location>
        <begin position="255"/>
        <end position="271"/>
    </location>
</feature>